<comment type="similarity">
    <text evidence="2">Belongs to the ROK (NagC/XylR) family.</text>
</comment>
<accession>A0A8J4GZI7</accession>
<dbReference type="InterPro" id="IPR043129">
    <property type="entry name" value="ATPase_NBD"/>
</dbReference>
<keyword evidence="3" id="KW-0119">Carbohydrate metabolism</keyword>
<comment type="caution">
    <text evidence="4">The sequence shown here is derived from an EMBL/GenBank/DDBJ whole genome shotgun (WGS) entry which is preliminary data.</text>
</comment>
<dbReference type="SUPFAM" id="SSF46785">
    <property type="entry name" value="Winged helix' DNA-binding domain"/>
    <property type="match status" value="1"/>
</dbReference>
<dbReference type="CDD" id="cd24076">
    <property type="entry name" value="ASKHA_ATPase_ROK_BsXylR-like"/>
    <property type="match status" value="1"/>
</dbReference>
<protein>
    <submittedName>
        <fullName evidence="4">Xylose repressor</fullName>
    </submittedName>
</protein>
<name>A0A8J4GZI7_9BACL</name>
<dbReference type="PANTHER" id="PTHR18964:SF149">
    <property type="entry name" value="BIFUNCTIONAL UDP-N-ACETYLGLUCOSAMINE 2-EPIMERASE_N-ACETYLMANNOSAMINE KINASE"/>
    <property type="match status" value="1"/>
</dbReference>
<dbReference type="Gene3D" id="3.30.420.40">
    <property type="match status" value="2"/>
</dbReference>
<dbReference type="GO" id="GO:0042732">
    <property type="term" value="P:D-xylose metabolic process"/>
    <property type="evidence" value="ECO:0007669"/>
    <property type="project" value="UniProtKB-KW"/>
</dbReference>
<dbReference type="Pfam" id="PF00480">
    <property type="entry name" value="ROK"/>
    <property type="match status" value="1"/>
</dbReference>
<evidence type="ECO:0000313" key="4">
    <source>
        <dbReference type="EMBL" id="GIQ68098.1"/>
    </source>
</evidence>
<organism evidence="4 5">
    <name type="scientific">Xylanibacillus composti</name>
    <dbReference type="NCBI Taxonomy" id="1572762"/>
    <lineage>
        <taxon>Bacteria</taxon>
        <taxon>Bacillati</taxon>
        <taxon>Bacillota</taxon>
        <taxon>Bacilli</taxon>
        <taxon>Bacillales</taxon>
        <taxon>Paenibacillaceae</taxon>
        <taxon>Xylanibacillus</taxon>
    </lineage>
</organism>
<evidence type="ECO:0000313" key="5">
    <source>
        <dbReference type="Proteomes" id="UP000677918"/>
    </source>
</evidence>
<dbReference type="RefSeq" id="WP_213410715.1">
    <property type="nucleotide sequence ID" value="NZ_BOVK01000012.1"/>
</dbReference>
<evidence type="ECO:0000256" key="2">
    <source>
        <dbReference type="ARBA" id="ARBA00006479"/>
    </source>
</evidence>
<evidence type="ECO:0000256" key="3">
    <source>
        <dbReference type="ARBA" id="ARBA00022629"/>
    </source>
</evidence>
<dbReference type="EMBL" id="BOVK01000012">
    <property type="protein sequence ID" value="GIQ68098.1"/>
    <property type="molecule type" value="Genomic_DNA"/>
</dbReference>
<evidence type="ECO:0000256" key="1">
    <source>
        <dbReference type="ARBA" id="ARBA00002486"/>
    </source>
</evidence>
<dbReference type="PANTHER" id="PTHR18964">
    <property type="entry name" value="ROK (REPRESSOR, ORF, KINASE) FAMILY"/>
    <property type="match status" value="1"/>
</dbReference>
<dbReference type="AlphaFoldDB" id="A0A8J4GZI7"/>
<gene>
    <name evidence="4" type="primary">xylR</name>
    <name evidence="4" type="ORF">XYCOK13_09220</name>
</gene>
<dbReference type="SUPFAM" id="SSF53067">
    <property type="entry name" value="Actin-like ATPase domain"/>
    <property type="match status" value="1"/>
</dbReference>
<sequence length="403" mass="42241">MKVTGDLQLVKRMNKSIILDKIRNAGPISRAAISAETGLNKGTVSNLVSELIEEQLIMETGTGASSGGRKPVMLLFRAGAGFAIGIDLGVNYLRAALTDLEGRIVEELLHPLADTSLHLITQLICESVSELQRRLPASPYGIIGVGIGVPGMVDGSGSVISAPNLGWRDVELRAALQAAIPLPVWIDNEANAGALGEKRFGAGQAYAHFIYVSAGIGIGAGIILNDALFRGSGGLSGEMGHMTIETNGRQCRCGNAGCWEMYASENALLHAAQQSGLLAPDEAGDIGLDRMTKLAASGDPEAIRLFADIGTMLGIGIAGIMNSFNPQAVVVGNRLLLAKPWIAAPLKQAVEQRGLRSHLRQTDIVFAELGLRSAALGAASLAIEQFLQNDHAARGAGEEPSRT</sequence>
<dbReference type="Proteomes" id="UP000677918">
    <property type="component" value="Unassembled WGS sequence"/>
</dbReference>
<dbReference type="InterPro" id="IPR036390">
    <property type="entry name" value="WH_DNA-bd_sf"/>
</dbReference>
<reference evidence="4" key="1">
    <citation type="submission" date="2021-04" db="EMBL/GenBank/DDBJ databases">
        <title>Draft genome sequence of Xylanibacillus composti strain K13.</title>
        <authorList>
            <person name="Uke A."/>
            <person name="Chhe C."/>
            <person name="Baramee S."/>
            <person name="Kosugi A."/>
        </authorList>
    </citation>
    <scope>NUCLEOTIDE SEQUENCE</scope>
    <source>
        <strain evidence="4">K13</strain>
    </source>
</reference>
<dbReference type="InterPro" id="IPR036388">
    <property type="entry name" value="WH-like_DNA-bd_sf"/>
</dbReference>
<keyword evidence="5" id="KW-1185">Reference proteome</keyword>
<dbReference type="Gene3D" id="1.10.10.10">
    <property type="entry name" value="Winged helix-like DNA-binding domain superfamily/Winged helix DNA-binding domain"/>
    <property type="match status" value="1"/>
</dbReference>
<keyword evidence="3" id="KW-0859">Xylose metabolism</keyword>
<proteinExistence type="inferred from homology"/>
<comment type="function">
    <text evidence="1">Transcriptional repressor of xylose-utilizing enzymes.</text>
</comment>
<dbReference type="InterPro" id="IPR000600">
    <property type="entry name" value="ROK"/>
</dbReference>